<dbReference type="AlphaFoldDB" id="Q2PY72"/>
<accession>Q2PY72</accession>
<feature type="transmembrane region" description="Helical" evidence="1">
    <location>
        <begin position="94"/>
        <end position="111"/>
    </location>
</feature>
<proteinExistence type="predicted"/>
<protein>
    <recommendedName>
        <fullName evidence="3">DUF983 domain-containing protein</fullName>
    </recommendedName>
</protein>
<sequence>MTSPIGKGSKFYSIIKAKCPACHEGEMFNDPNPYHLKTLADMPSHCSVCDQVYEPEPNFYYGAMYVSYAYTVAISVAIYIIVAVFLGVGMWETIIALGVILVGFSPVLFRISRSTWLNIFVHFKPKAQQ</sequence>
<evidence type="ECO:0000256" key="1">
    <source>
        <dbReference type="SAM" id="Phobius"/>
    </source>
</evidence>
<keyword evidence="1" id="KW-0472">Membrane</keyword>
<name>Q2PY72_9BACT</name>
<dbReference type="InterPro" id="IPR009325">
    <property type="entry name" value="DUF983"/>
</dbReference>
<dbReference type="EMBL" id="DQ295240">
    <property type="protein sequence ID" value="ABC25355.1"/>
    <property type="molecule type" value="Genomic_DNA"/>
</dbReference>
<keyword evidence="1" id="KW-0812">Transmembrane</keyword>
<feature type="transmembrane region" description="Helical" evidence="1">
    <location>
        <begin position="68"/>
        <end position="88"/>
    </location>
</feature>
<evidence type="ECO:0008006" key="3">
    <source>
        <dbReference type="Google" id="ProtNLM"/>
    </source>
</evidence>
<dbReference type="Pfam" id="PF06170">
    <property type="entry name" value="DUF983"/>
    <property type="match status" value="1"/>
</dbReference>
<reference evidence="2" key="1">
    <citation type="journal article" date="2006" name="Appl. Environ. Microbiol.">
        <title>Comparative genomics of DNA fragments from six Antarctic marine planktonic bacteria.</title>
        <authorList>
            <person name="Grzymski J.J."/>
            <person name="Carter B.J."/>
            <person name="DeLong E.F."/>
            <person name="Feldman R.A."/>
            <person name="Ghadiri A."/>
            <person name="Murray A.E."/>
        </authorList>
    </citation>
    <scope>NUCLEOTIDE SEQUENCE</scope>
</reference>
<evidence type="ECO:0000313" key="2">
    <source>
        <dbReference type="EMBL" id="ABC25355.1"/>
    </source>
</evidence>
<keyword evidence="1" id="KW-1133">Transmembrane helix</keyword>
<organism evidence="2">
    <name type="scientific">uncultured marine bacterium Ant29B7</name>
    <dbReference type="NCBI Taxonomy" id="360426"/>
    <lineage>
        <taxon>Bacteria</taxon>
        <taxon>environmental samples</taxon>
    </lineage>
</organism>